<feature type="active site" evidence="6">
    <location>
        <position position="412"/>
    </location>
</feature>
<dbReference type="InterPro" id="IPR010280">
    <property type="entry name" value="U5_MeTrfase_fam"/>
</dbReference>
<keyword evidence="4" id="KW-0819">tRNA processing</keyword>
<dbReference type="Gene3D" id="3.40.50.150">
    <property type="entry name" value="Vaccinia Virus protein VP39"/>
    <property type="match status" value="1"/>
</dbReference>
<evidence type="ECO:0000313" key="9">
    <source>
        <dbReference type="Proteomes" id="UP000001876"/>
    </source>
</evidence>
<organism evidence="9">
    <name type="scientific">Micromonas pusilla (strain CCMP1545)</name>
    <name type="common">Picoplanktonic green alga</name>
    <dbReference type="NCBI Taxonomy" id="564608"/>
    <lineage>
        <taxon>Eukaryota</taxon>
        <taxon>Viridiplantae</taxon>
        <taxon>Chlorophyta</taxon>
        <taxon>Mamiellophyceae</taxon>
        <taxon>Mamiellales</taxon>
        <taxon>Mamiellaceae</taxon>
        <taxon>Micromonas</taxon>
    </lineage>
</organism>
<evidence type="ECO:0000256" key="6">
    <source>
        <dbReference type="PROSITE-ProRule" id="PRU10015"/>
    </source>
</evidence>
<dbReference type="SUPFAM" id="SSF53335">
    <property type="entry name" value="S-adenosyl-L-methionine-dependent methyltransferases"/>
    <property type="match status" value="1"/>
</dbReference>
<keyword evidence="2 5" id="KW-0808">Transferase</keyword>
<protein>
    <submittedName>
        <fullName evidence="8">Predicted protein</fullName>
    </submittedName>
</protein>
<accession>C1MV95</accession>
<dbReference type="PROSITE" id="PS51687">
    <property type="entry name" value="SAM_MT_RNA_M5U"/>
    <property type="match status" value="1"/>
</dbReference>
<evidence type="ECO:0000313" key="8">
    <source>
        <dbReference type="EMBL" id="EEH56465.1"/>
    </source>
</evidence>
<reference evidence="8 9" key="1">
    <citation type="journal article" date="2009" name="Science">
        <title>Green evolution and dynamic adaptations revealed by genomes of the marine picoeukaryotes Micromonas.</title>
        <authorList>
            <person name="Worden A.Z."/>
            <person name="Lee J.H."/>
            <person name="Mock T."/>
            <person name="Rouze P."/>
            <person name="Simmons M.P."/>
            <person name="Aerts A.L."/>
            <person name="Allen A.E."/>
            <person name="Cuvelier M.L."/>
            <person name="Derelle E."/>
            <person name="Everett M.V."/>
            <person name="Foulon E."/>
            <person name="Grimwood J."/>
            <person name="Gundlach H."/>
            <person name="Henrissat B."/>
            <person name="Napoli C."/>
            <person name="McDonald S.M."/>
            <person name="Parker M.S."/>
            <person name="Rombauts S."/>
            <person name="Salamov A."/>
            <person name="Von Dassow P."/>
            <person name="Badger J.H."/>
            <person name="Coutinho P.M."/>
            <person name="Demir E."/>
            <person name="Dubchak I."/>
            <person name="Gentemann C."/>
            <person name="Eikrem W."/>
            <person name="Gready J.E."/>
            <person name="John U."/>
            <person name="Lanier W."/>
            <person name="Lindquist E.A."/>
            <person name="Lucas S."/>
            <person name="Mayer K.F."/>
            <person name="Moreau H."/>
            <person name="Not F."/>
            <person name="Otillar R."/>
            <person name="Panaud O."/>
            <person name="Pangilinan J."/>
            <person name="Paulsen I."/>
            <person name="Piegu B."/>
            <person name="Poliakov A."/>
            <person name="Robbens S."/>
            <person name="Schmutz J."/>
            <person name="Toulza E."/>
            <person name="Wyss T."/>
            <person name="Zelensky A."/>
            <person name="Zhou K."/>
            <person name="Armbrust E.V."/>
            <person name="Bhattacharya D."/>
            <person name="Goodenough U.W."/>
            <person name="Van de Peer Y."/>
            <person name="Grigoriev I.V."/>
        </authorList>
    </citation>
    <scope>NUCLEOTIDE SEQUENCE [LARGE SCALE GENOMIC DNA]</scope>
    <source>
        <strain evidence="8 9">CCMP1545</strain>
    </source>
</reference>
<feature type="binding site" evidence="5">
    <location>
        <position position="331"/>
    </location>
    <ligand>
        <name>S-adenosyl-L-methionine</name>
        <dbReference type="ChEBI" id="CHEBI:59789"/>
    </ligand>
</feature>
<dbReference type="EMBL" id="GG663740">
    <property type="protein sequence ID" value="EEH56465.1"/>
    <property type="molecule type" value="Genomic_DNA"/>
</dbReference>
<dbReference type="InterPro" id="IPR030390">
    <property type="entry name" value="MeTrfase_TrmA_AS"/>
</dbReference>
<feature type="binding site" evidence="5">
    <location>
        <position position="310"/>
    </location>
    <ligand>
        <name>S-adenosyl-L-methionine</name>
        <dbReference type="ChEBI" id="CHEBI:59789"/>
    </ligand>
</feature>
<dbReference type="PROSITE" id="PS01230">
    <property type="entry name" value="TRMA_1"/>
    <property type="match status" value="1"/>
</dbReference>
<evidence type="ECO:0000256" key="2">
    <source>
        <dbReference type="ARBA" id="ARBA00022679"/>
    </source>
</evidence>
<dbReference type="GO" id="GO:0000049">
    <property type="term" value="F:tRNA binding"/>
    <property type="evidence" value="ECO:0007669"/>
    <property type="project" value="TreeGrafter"/>
</dbReference>
<feature type="active site" description="Nucleophile" evidence="5">
    <location>
        <position position="412"/>
    </location>
</feature>
<comment type="caution">
    <text evidence="5">Lacks conserved residue(s) required for the propagation of feature annotation.</text>
</comment>
<dbReference type="AlphaFoldDB" id="C1MV95"/>
<evidence type="ECO:0000256" key="5">
    <source>
        <dbReference type="PROSITE-ProRule" id="PRU01024"/>
    </source>
</evidence>
<proteinExistence type="inferred from homology"/>
<feature type="region of interest" description="Disordered" evidence="7">
    <location>
        <begin position="219"/>
        <end position="248"/>
    </location>
</feature>
<evidence type="ECO:0000256" key="3">
    <source>
        <dbReference type="ARBA" id="ARBA00022691"/>
    </source>
</evidence>
<comment type="similarity">
    <text evidence="5">Belongs to the class I-like SAM-binding methyltransferase superfamily. RNA M5U methyltransferase family.</text>
</comment>
<dbReference type="KEGG" id="mpp:MICPUCDRAFT_59106"/>
<dbReference type="STRING" id="564608.C1MV95"/>
<dbReference type="OMA" id="WNDDANG"/>
<dbReference type="GO" id="GO:0030697">
    <property type="term" value="F:tRNA (uracil(54)-C5)-methyltransferase activity, S-adenosyl methionine-dependent"/>
    <property type="evidence" value="ECO:0007669"/>
    <property type="project" value="InterPro"/>
</dbReference>
<name>C1MV95_MICPC</name>
<keyword evidence="3 5" id="KW-0949">S-adenosyl-L-methionine</keyword>
<feature type="binding site" evidence="5">
    <location>
        <position position="387"/>
    </location>
    <ligand>
        <name>S-adenosyl-L-methionine</name>
        <dbReference type="ChEBI" id="CHEBI:59789"/>
    </ligand>
</feature>
<gene>
    <name evidence="8" type="ORF">MICPUCDRAFT_59106</name>
</gene>
<dbReference type="RefSeq" id="XP_003059333.1">
    <property type="nucleotide sequence ID" value="XM_003059287.1"/>
</dbReference>
<dbReference type="Pfam" id="PF05958">
    <property type="entry name" value="tRNA_U5-meth_tr"/>
    <property type="match status" value="1"/>
</dbReference>
<dbReference type="CDD" id="cd02440">
    <property type="entry name" value="AdoMet_MTases"/>
    <property type="match status" value="1"/>
</dbReference>
<evidence type="ECO:0000256" key="1">
    <source>
        <dbReference type="ARBA" id="ARBA00022603"/>
    </source>
</evidence>
<dbReference type="eggNOG" id="KOG2187">
    <property type="taxonomic scope" value="Eukaryota"/>
</dbReference>
<dbReference type="GO" id="GO:0032259">
    <property type="term" value="P:methylation"/>
    <property type="evidence" value="ECO:0007669"/>
    <property type="project" value="UniProtKB-KW"/>
</dbReference>
<dbReference type="PANTHER" id="PTHR47790">
    <property type="entry name" value="TRNA/TMRNA (URACIL-C(5))-METHYLTRANSFERASE"/>
    <property type="match status" value="1"/>
</dbReference>
<dbReference type="GO" id="GO:0005829">
    <property type="term" value="C:cytosol"/>
    <property type="evidence" value="ECO:0007669"/>
    <property type="project" value="TreeGrafter"/>
</dbReference>
<dbReference type="PANTHER" id="PTHR47790:SF2">
    <property type="entry name" value="TRNA_TMRNA (URACIL-C(5))-METHYLTRANSFERASE"/>
    <property type="match status" value="1"/>
</dbReference>
<dbReference type="GO" id="GO:0019843">
    <property type="term" value="F:rRNA binding"/>
    <property type="evidence" value="ECO:0007669"/>
    <property type="project" value="TreeGrafter"/>
</dbReference>
<dbReference type="InterPro" id="IPR011869">
    <property type="entry name" value="TrmA_MeTrfase"/>
</dbReference>
<dbReference type="Gene3D" id="2.40.50.1070">
    <property type="match status" value="1"/>
</dbReference>
<sequence length="459" mass="48983">MPSYEDLLHAKAEAVCDKFFDALVKDDVALEVIPSPKRAGHRGRCRFAIVADAADLDAADARGRAPLRCAVYEKGEVRALRCEDAAGVRREFPAASDAIARTMPGFTRAVNCARGGGGDGGDDGESALTRGLAAAEFLASRDGEVVVTLWYAGNAGNLNGDVAESKGATWDTWANELMASVPGVVGVVARRRGRKPTTNSTGRDHVWETMTIPSFATDEEIDETGAGGDAGRAKAKAKTPPLEPPGLRSTLTYKQVEGAFSCPNGDVAEETARSVVTEIAYERIGAGKTKNGFSEDVTEFPTLSSLTELYCGNGNHTCSLAPYFDEVSAVEIDPRLCAAAAENFKANGVANATVRALPAEAFAAETEGEDAKKLNGALNTEGVVLVDPPRAGLDEKTLALARKFRSIIYIACDFNALHRDLEERGLRRTHVVKELALFDHFPFSAFVEVAVRLERRGDS</sequence>
<evidence type="ECO:0000256" key="7">
    <source>
        <dbReference type="SAM" id="MobiDB-lite"/>
    </source>
</evidence>
<keyword evidence="9" id="KW-1185">Reference proteome</keyword>
<keyword evidence="1 5" id="KW-0489">Methyltransferase</keyword>
<dbReference type="GeneID" id="9685071"/>
<evidence type="ECO:0000256" key="4">
    <source>
        <dbReference type="ARBA" id="ARBA00022694"/>
    </source>
</evidence>
<dbReference type="OrthoDB" id="10250660at2759"/>
<dbReference type="InterPro" id="IPR029063">
    <property type="entry name" value="SAM-dependent_MTases_sf"/>
</dbReference>
<dbReference type="Proteomes" id="UP000001876">
    <property type="component" value="Unassembled WGS sequence"/>
</dbReference>
<dbReference type="GO" id="GO:0008033">
    <property type="term" value="P:tRNA processing"/>
    <property type="evidence" value="ECO:0007669"/>
    <property type="project" value="UniProtKB-KW"/>
</dbReference>